<proteinExistence type="predicted"/>
<dbReference type="Pfam" id="PF21530">
    <property type="entry name" value="Pif1_2B_dom"/>
    <property type="match status" value="1"/>
</dbReference>
<dbReference type="EMBL" id="JARBHB010000001">
    <property type="protein sequence ID" value="KAJ8896650.1"/>
    <property type="molecule type" value="Genomic_DNA"/>
</dbReference>
<feature type="domain" description="DNA helicase Pif1-like 2B" evidence="1">
    <location>
        <begin position="108"/>
        <end position="138"/>
    </location>
</feature>
<evidence type="ECO:0000313" key="2">
    <source>
        <dbReference type="EMBL" id="KAJ8896650.1"/>
    </source>
</evidence>
<gene>
    <name evidence="2" type="ORF">PR048_001994</name>
</gene>
<comment type="caution">
    <text evidence="2">The sequence shown here is derived from an EMBL/GenBank/DDBJ whole genome shotgun (WGS) entry which is preliminary data.</text>
</comment>
<keyword evidence="3" id="KW-1185">Reference proteome</keyword>
<dbReference type="Proteomes" id="UP001159363">
    <property type="component" value="Chromosome 1"/>
</dbReference>
<evidence type="ECO:0000259" key="1">
    <source>
        <dbReference type="Pfam" id="PF21530"/>
    </source>
</evidence>
<protein>
    <recommendedName>
        <fullName evidence="1">DNA helicase Pif1-like 2B domain-containing protein</fullName>
    </recommendedName>
</protein>
<sequence length="199" mass="22348">MRVNQGQEEFQQFLLHIGEGTCPPIPCLPEGYIELPDFLVLPENVDICSHVFGYEVISTRAILCPWNEDVDYINIIMVARLSGDHRTSLPHDQLEDTSKDSRNAPIQFLNPITLSLLLPNSLTLAVGLYIMLIRNLDTYVMEPEWYSSILATMRSMLRSSLAPTNVRGPTFQGLSCCLLRLTSPFPSVGESFLSILHLP</sequence>
<reference evidence="2 3" key="1">
    <citation type="submission" date="2023-02" db="EMBL/GenBank/DDBJ databases">
        <title>LHISI_Scaffold_Assembly.</title>
        <authorList>
            <person name="Stuart O.P."/>
            <person name="Cleave R."/>
            <person name="Magrath M.J.L."/>
            <person name="Mikheyev A.S."/>
        </authorList>
    </citation>
    <scope>NUCLEOTIDE SEQUENCE [LARGE SCALE GENOMIC DNA]</scope>
    <source>
        <strain evidence="2">Daus_M_001</strain>
        <tissue evidence="2">Leg muscle</tissue>
    </source>
</reference>
<dbReference type="PANTHER" id="PTHR10492">
    <property type="match status" value="1"/>
</dbReference>
<accession>A0ABQ9IKE7</accession>
<name>A0ABQ9IKE7_9NEOP</name>
<dbReference type="InterPro" id="IPR049163">
    <property type="entry name" value="Pif1-like_2B_dom"/>
</dbReference>
<organism evidence="2 3">
    <name type="scientific">Dryococelus australis</name>
    <dbReference type="NCBI Taxonomy" id="614101"/>
    <lineage>
        <taxon>Eukaryota</taxon>
        <taxon>Metazoa</taxon>
        <taxon>Ecdysozoa</taxon>
        <taxon>Arthropoda</taxon>
        <taxon>Hexapoda</taxon>
        <taxon>Insecta</taxon>
        <taxon>Pterygota</taxon>
        <taxon>Neoptera</taxon>
        <taxon>Polyneoptera</taxon>
        <taxon>Phasmatodea</taxon>
        <taxon>Verophasmatodea</taxon>
        <taxon>Anareolatae</taxon>
        <taxon>Phasmatidae</taxon>
        <taxon>Eurycanthinae</taxon>
        <taxon>Dryococelus</taxon>
    </lineage>
</organism>
<evidence type="ECO:0000313" key="3">
    <source>
        <dbReference type="Proteomes" id="UP001159363"/>
    </source>
</evidence>